<protein>
    <recommendedName>
        <fullName evidence="1">DUF6968 domain-containing protein</fullName>
    </recommendedName>
</protein>
<comment type="caution">
    <text evidence="2">The sequence shown here is derived from an EMBL/GenBank/DDBJ whole genome shotgun (WGS) entry which is preliminary data.</text>
</comment>
<evidence type="ECO:0000259" key="1">
    <source>
        <dbReference type="Pfam" id="PF22302"/>
    </source>
</evidence>
<dbReference type="Pfam" id="PF22302">
    <property type="entry name" value="DUF6968"/>
    <property type="match status" value="1"/>
</dbReference>
<proteinExistence type="predicted"/>
<dbReference type="RefSeq" id="WP_163845531.1">
    <property type="nucleotide sequence ID" value="NZ_CP107969.1"/>
</dbReference>
<accession>A0A6P1CVJ0</accession>
<evidence type="ECO:0000313" key="2">
    <source>
        <dbReference type="EMBL" id="NEW34145.1"/>
    </source>
</evidence>
<evidence type="ECO:0000313" key="3">
    <source>
        <dbReference type="Proteomes" id="UP000471166"/>
    </source>
</evidence>
<dbReference type="Proteomes" id="UP000471166">
    <property type="component" value="Unassembled WGS sequence"/>
</dbReference>
<dbReference type="InterPro" id="IPR054241">
    <property type="entry name" value="DUF6968"/>
</dbReference>
<feature type="domain" description="DUF6968" evidence="1">
    <location>
        <begin position="14"/>
        <end position="89"/>
    </location>
</feature>
<name>A0A6P1CVJ0_9NOCA</name>
<gene>
    <name evidence="2" type="ORF">GV791_16505</name>
</gene>
<reference evidence="2 3" key="1">
    <citation type="submission" date="2020-01" db="EMBL/GenBank/DDBJ databases">
        <title>Genetics and antimicrobial susceptibilities of Nocardia species isolated from the soil; a comparison with species isolated from humans.</title>
        <authorList>
            <person name="Carrasco G."/>
            <person name="Monzon S."/>
            <person name="Sansegundo M."/>
            <person name="Garcia E."/>
            <person name="Garrido N."/>
            <person name="Medina M.J."/>
            <person name="Villalon P."/>
            <person name="Ramirez-Arocha A.C."/>
            <person name="Jimenez P."/>
            <person name="Cuesta I."/>
            <person name="Valdezate S."/>
        </authorList>
    </citation>
    <scope>NUCLEOTIDE SEQUENCE [LARGE SCALE GENOMIC DNA]</scope>
    <source>
        <strain evidence="2 3">CNM20110626</strain>
    </source>
</reference>
<sequence>MSGLSGAVILSRLVDDDGQAVVIEVGKPTPAEAGAECAFRVDEQGFHSHGTDELVALYAAVTEIGAILARANRKAGRARFAVAAELGFPDPTPTGAEADPTDGPDSGVGEIIARRVFDHDGHRHSITVGRPFRAPDSGLTLCPFQVDDRPRAVAGGWDGMQSLLTALGMVGAWLGLPRGWAATTPG</sequence>
<dbReference type="EMBL" id="JAAGVB010000023">
    <property type="protein sequence ID" value="NEW34145.1"/>
    <property type="molecule type" value="Genomic_DNA"/>
</dbReference>
<organism evidence="2 3">
    <name type="scientific">Nocardia cyriacigeorgica</name>
    <dbReference type="NCBI Taxonomy" id="135487"/>
    <lineage>
        <taxon>Bacteria</taxon>
        <taxon>Bacillati</taxon>
        <taxon>Actinomycetota</taxon>
        <taxon>Actinomycetes</taxon>
        <taxon>Mycobacteriales</taxon>
        <taxon>Nocardiaceae</taxon>
        <taxon>Nocardia</taxon>
    </lineage>
</organism>
<dbReference type="AlphaFoldDB" id="A0A6P1CVJ0"/>